<dbReference type="Proteomes" id="UP000192422">
    <property type="component" value="Chromosome"/>
</dbReference>
<gene>
    <name evidence="1" type="ORF">AKL02_014285</name>
</gene>
<reference evidence="1 2" key="1">
    <citation type="submission" date="2020-05" db="EMBL/GenBank/DDBJ databases">
        <title>Thioclava electrotropha strain Elox9 finished genome.</title>
        <authorList>
            <person name="Rowe A.R."/>
            <person name="Wilbanks E.G."/>
        </authorList>
    </citation>
    <scope>NUCLEOTIDE SEQUENCE [LARGE SCALE GENOMIC DNA]</scope>
    <source>
        <strain evidence="1 2">Elox9</strain>
    </source>
</reference>
<sequence length="257" mass="30229">MERELESKVQYFFASRYRGREDVRDTVRELRRHGRLVLVGGMLRDLALFGNTGFRSDLDFVIAPYDLRSFEKYMTAIGARVNRFGGYALPSRKWQIDVWPLERTWANVAGHAKVRTVGDLRRATFFRCDAILYDLDHRKLKTTPDYFGELNQKVLEINLRPNPNPKGNTVRAFRYALMKGFRWGPRLSDFVNEVLEREGWNELLEAEWQSFHTQHLERIRFENLRKALQAHVSEGLNTPFDVTNFLRNVQLALPNLH</sequence>
<keyword evidence="2" id="KW-1185">Reference proteome</keyword>
<protein>
    <recommendedName>
        <fullName evidence="3">Poly A polymerase head domain-containing protein</fullName>
    </recommendedName>
</protein>
<name>A0ABX6YVQ8_9RHOB</name>
<evidence type="ECO:0000313" key="2">
    <source>
        <dbReference type="Proteomes" id="UP000192422"/>
    </source>
</evidence>
<evidence type="ECO:0000313" key="1">
    <source>
        <dbReference type="EMBL" id="QPZ91939.1"/>
    </source>
</evidence>
<dbReference type="EMBL" id="CP053562">
    <property type="protein sequence ID" value="QPZ91939.1"/>
    <property type="molecule type" value="Genomic_DNA"/>
</dbReference>
<dbReference type="RefSeq" id="WP_083080483.1">
    <property type="nucleotide sequence ID" value="NZ_CP053562.1"/>
</dbReference>
<proteinExistence type="predicted"/>
<evidence type="ECO:0008006" key="3">
    <source>
        <dbReference type="Google" id="ProtNLM"/>
    </source>
</evidence>
<accession>A0ABX6YVQ8</accession>
<organism evidence="1 2">
    <name type="scientific">Thioclava electrotropha</name>
    <dbReference type="NCBI Taxonomy" id="1549850"/>
    <lineage>
        <taxon>Bacteria</taxon>
        <taxon>Pseudomonadati</taxon>
        <taxon>Pseudomonadota</taxon>
        <taxon>Alphaproteobacteria</taxon>
        <taxon>Rhodobacterales</taxon>
        <taxon>Paracoccaceae</taxon>
        <taxon>Thioclava</taxon>
    </lineage>
</organism>